<evidence type="ECO:0000256" key="1">
    <source>
        <dbReference type="SAM" id="Coils"/>
    </source>
</evidence>
<feature type="non-terminal residue" evidence="2">
    <location>
        <position position="1"/>
    </location>
</feature>
<protein>
    <submittedName>
        <fullName evidence="2">Uncharacterized protein</fullName>
    </submittedName>
</protein>
<dbReference type="AlphaFoldDB" id="W6NV69"/>
<keyword evidence="1" id="KW-0175">Coiled coil</keyword>
<sequence>RCCDEEIQSSRDENDIIEDDAGFKEGVEELEEEVEAEEAELTEEVAEDEEQHEDEVVEAFGGETVEKEVAEARLKNSIRKKMERQKTRRPSKTY</sequence>
<name>W6NV69_HAECO</name>
<proteinExistence type="predicted"/>
<reference evidence="2" key="2">
    <citation type="submission" date="2013-05" db="EMBL/GenBank/DDBJ databases">
        <title>The genome and transcriptome of Haemonchus contortus: a key model parasite for drug and vaccine discovery.</title>
        <authorList>
            <person name="Laing R."/>
            <person name="Kikuchi T."/>
            <person name="Martinelli A."/>
            <person name="Tsai I.J."/>
            <person name="Beech R.N."/>
            <person name="Redman E."/>
            <person name="Holroyd N."/>
            <person name="Bartley D.J."/>
            <person name="Beasley H."/>
            <person name="Britton C."/>
            <person name="Curran D."/>
            <person name="Devaney E."/>
            <person name="Gilabert A."/>
            <person name="Jackson F."/>
            <person name="Hunt M."/>
            <person name="Johnston S."/>
            <person name="Kryukov I."/>
            <person name="Li K."/>
            <person name="Morrison A.A."/>
            <person name="Reid A.J."/>
            <person name="Sargison N."/>
            <person name="Saunders G."/>
            <person name="Wasmuth J.D."/>
            <person name="Wolstenholme A."/>
            <person name="Berriman M."/>
            <person name="Gilleard J.S."/>
            <person name="Cotton J.A."/>
        </authorList>
    </citation>
    <scope>NUCLEOTIDE SEQUENCE [LARGE SCALE GENOMIC DNA]</scope>
    <source>
        <strain evidence="2">ISE/inbred ISE</strain>
    </source>
</reference>
<reference evidence="2" key="1">
    <citation type="submission" date="2013-03" db="EMBL/GenBank/DDBJ databases">
        <authorList>
            <person name="Aslett M."/>
        </authorList>
    </citation>
    <scope>NUCLEOTIDE SEQUENCE [LARGE SCALE GENOMIC DNA]</scope>
    <source>
        <strain evidence="2">ISE/inbred ISE</strain>
    </source>
</reference>
<gene>
    <name evidence="2" type="ORF">HCOI_01637500</name>
</gene>
<organism evidence="2">
    <name type="scientific">Haemonchus contortus</name>
    <name type="common">Barber pole worm</name>
    <dbReference type="NCBI Taxonomy" id="6289"/>
    <lineage>
        <taxon>Eukaryota</taxon>
        <taxon>Metazoa</taxon>
        <taxon>Ecdysozoa</taxon>
        <taxon>Nematoda</taxon>
        <taxon>Chromadorea</taxon>
        <taxon>Rhabditida</taxon>
        <taxon>Rhabditina</taxon>
        <taxon>Rhabditomorpha</taxon>
        <taxon>Strongyloidea</taxon>
        <taxon>Trichostrongylidae</taxon>
        <taxon>Haemonchus</taxon>
    </lineage>
</organism>
<evidence type="ECO:0000313" key="2">
    <source>
        <dbReference type="EMBL" id="CDL95877.1"/>
    </source>
</evidence>
<comment type="caution">
    <text evidence="2">The sequence shown here is derived from an EMBL/GenBank/DDBJ whole genome shotgun (WGS) entry which is preliminary data.</text>
</comment>
<feature type="coiled-coil region" evidence="1">
    <location>
        <begin position="20"/>
        <end position="51"/>
    </location>
</feature>
<accession>W6NV69</accession>
<dbReference type="EMBL" id="CAVP010059519">
    <property type="protein sequence ID" value="CDL95877.1"/>
    <property type="molecule type" value="Genomic_DNA"/>
</dbReference>